<keyword evidence="4" id="KW-0804">Transcription</keyword>
<dbReference type="InterPro" id="IPR036576">
    <property type="entry name" value="WRKY_dom_sf"/>
</dbReference>
<dbReference type="EMBL" id="JACGWJ010000026">
    <property type="protein sequence ID" value="KAL0311845.1"/>
    <property type="molecule type" value="Genomic_DNA"/>
</dbReference>
<dbReference type="Gene3D" id="2.20.25.80">
    <property type="entry name" value="WRKY domain"/>
    <property type="match status" value="1"/>
</dbReference>
<comment type="caution">
    <text evidence="7">The sequence shown here is derived from an EMBL/GenBank/DDBJ whole genome shotgun (WGS) entry which is preliminary data.</text>
</comment>
<evidence type="ECO:0000256" key="2">
    <source>
        <dbReference type="ARBA" id="ARBA00023015"/>
    </source>
</evidence>
<evidence type="ECO:0000256" key="1">
    <source>
        <dbReference type="ARBA" id="ARBA00004123"/>
    </source>
</evidence>
<evidence type="ECO:0000256" key="5">
    <source>
        <dbReference type="ARBA" id="ARBA00023242"/>
    </source>
</evidence>
<evidence type="ECO:0000256" key="4">
    <source>
        <dbReference type="ARBA" id="ARBA00023163"/>
    </source>
</evidence>
<keyword evidence="2" id="KW-0805">Transcription regulation</keyword>
<dbReference type="InterPro" id="IPR003657">
    <property type="entry name" value="WRKY_dom"/>
</dbReference>
<keyword evidence="3" id="KW-0238">DNA-binding</keyword>
<reference evidence="7" key="2">
    <citation type="journal article" date="2024" name="Plant">
        <title>Genomic evolution and insights into agronomic trait innovations of Sesamum species.</title>
        <authorList>
            <person name="Miao H."/>
            <person name="Wang L."/>
            <person name="Qu L."/>
            <person name="Liu H."/>
            <person name="Sun Y."/>
            <person name="Le M."/>
            <person name="Wang Q."/>
            <person name="Wei S."/>
            <person name="Zheng Y."/>
            <person name="Lin W."/>
            <person name="Duan Y."/>
            <person name="Cao H."/>
            <person name="Xiong S."/>
            <person name="Wang X."/>
            <person name="Wei L."/>
            <person name="Li C."/>
            <person name="Ma Q."/>
            <person name="Ju M."/>
            <person name="Zhao R."/>
            <person name="Li G."/>
            <person name="Mu C."/>
            <person name="Tian Q."/>
            <person name="Mei H."/>
            <person name="Zhang T."/>
            <person name="Gao T."/>
            <person name="Zhang H."/>
        </authorList>
    </citation>
    <scope>NUCLEOTIDE SEQUENCE</scope>
    <source>
        <strain evidence="7">G02</strain>
    </source>
</reference>
<reference evidence="7" key="1">
    <citation type="submission" date="2020-06" db="EMBL/GenBank/DDBJ databases">
        <authorList>
            <person name="Li T."/>
            <person name="Hu X."/>
            <person name="Zhang T."/>
            <person name="Song X."/>
            <person name="Zhang H."/>
            <person name="Dai N."/>
            <person name="Sheng W."/>
            <person name="Hou X."/>
            <person name="Wei L."/>
        </authorList>
    </citation>
    <scope>NUCLEOTIDE SEQUENCE</scope>
    <source>
        <strain evidence="7">G02</strain>
        <tissue evidence="7">Leaf</tissue>
    </source>
</reference>
<proteinExistence type="predicted"/>
<gene>
    <name evidence="7" type="ORF">Sradi_5583800</name>
</gene>
<dbReference type="GO" id="GO:0005634">
    <property type="term" value="C:nucleus"/>
    <property type="evidence" value="ECO:0007669"/>
    <property type="project" value="UniProtKB-SubCell"/>
</dbReference>
<evidence type="ECO:0000256" key="3">
    <source>
        <dbReference type="ARBA" id="ARBA00023125"/>
    </source>
</evidence>
<dbReference type="Pfam" id="PF03106">
    <property type="entry name" value="WRKY"/>
    <property type="match status" value="1"/>
</dbReference>
<sequence>MYMAHTNIPGPSFSPHHSSTNFQVSDDFFEFNEYWTTTGVDDVFAAFSSLSAGYNYSQHPNHTPNDVVIGLDNNCSREGIINRDREKKKEMREKVAFITKSEVEILDDGFKWRKYGKKMVKNSPNPRNYYKCSVEGCSVKKRVERGSTRTRESTTTLLLLIPNIITLIAYGEITPTSGLHQDSRTVLLLINWVEKGHVARCCSTTNLFHYYLLLPLASQH</sequence>
<dbReference type="PANTHER" id="PTHR31221:SF112">
    <property type="entry name" value="WRKY TRANSCRIPTION FACTOR 50-RELATED"/>
    <property type="match status" value="1"/>
</dbReference>
<dbReference type="SUPFAM" id="SSF118290">
    <property type="entry name" value="WRKY DNA-binding domain"/>
    <property type="match status" value="1"/>
</dbReference>
<evidence type="ECO:0000259" key="6">
    <source>
        <dbReference type="PROSITE" id="PS50811"/>
    </source>
</evidence>
<dbReference type="SMART" id="SM00774">
    <property type="entry name" value="WRKY"/>
    <property type="match status" value="1"/>
</dbReference>
<dbReference type="AlphaFoldDB" id="A0AAW2L0U3"/>
<dbReference type="PROSITE" id="PS50811">
    <property type="entry name" value="WRKY"/>
    <property type="match status" value="1"/>
</dbReference>
<dbReference type="InterPro" id="IPR044810">
    <property type="entry name" value="WRKY_plant"/>
</dbReference>
<dbReference type="GO" id="GO:0043565">
    <property type="term" value="F:sequence-specific DNA binding"/>
    <property type="evidence" value="ECO:0007669"/>
    <property type="project" value="InterPro"/>
</dbReference>
<feature type="domain" description="WRKY" evidence="6">
    <location>
        <begin position="101"/>
        <end position="156"/>
    </location>
</feature>
<protein>
    <submittedName>
        <fullName evidence="7">WRKY transcription factor 50</fullName>
    </submittedName>
</protein>
<organism evidence="7">
    <name type="scientific">Sesamum radiatum</name>
    <name type="common">Black benniseed</name>
    <dbReference type="NCBI Taxonomy" id="300843"/>
    <lineage>
        <taxon>Eukaryota</taxon>
        <taxon>Viridiplantae</taxon>
        <taxon>Streptophyta</taxon>
        <taxon>Embryophyta</taxon>
        <taxon>Tracheophyta</taxon>
        <taxon>Spermatophyta</taxon>
        <taxon>Magnoliopsida</taxon>
        <taxon>eudicotyledons</taxon>
        <taxon>Gunneridae</taxon>
        <taxon>Pentapetalae</taxon>
        <taxon>asterids</taxon>
        <taxon>lamiids</taxon>
        <taxon>Lamiales</taxon>
        <taxon>Pedaliaceae</taxon>
        <taxon>Sesamum</taxon>
    </lineage>
</organism>
<name>A0AAW2L0U3_SESRA</name>
<evidence type="ECO:0000313" key="7">
    <source>
        <dbReference type="EMBL" id="KAL0311845.1"/>
    </source>
</evidence>
<dbReference type="GO" id="GO:0003700">
    <property type="term" value="F:DNA-binding transcription factor activity"/>
    <property type="evidence" value="ECO:0007669"/>
    <property type="project" value="InterPro"/>
</dbReference>
<accession>A0AAW2L0U3</accession>
<dbReference type="PANTHER" id="PTHR31221">
    <property type="entry name" value="WRKY TRANSCRIPTION FACTOR PROTEIN 1-RELATED"/>
    <property type="match status" value="1"/>
</dbReference>
<keyword evidence="5" id="KW-0539">Nucleus</keyword>
<comment type="subcellular location">
    <subcellularLocation>
        <location evidence="1">Nucleus</location>
    </subcellularLocation>
</comment>